<evidence type="ECO:0000313" key="2">
    <source>
        <dbReference type="Proteomes" id="UP001243195"/>
    </source>
</evidence>
<dbReference type="GeneID" id="84211412"/>
<proteinExistence type="predicted"/>
<dbReference type="AlphaFoldDB" id="A0AAW8JL84"/>
<dbReference type="EMBL" id="JAVIDA010000022">
    <property type="protein sequence ID" value="MDQ9072609.1"/>
    <property type="molecule type" value="Genomic_DNA"/>
</dbReference>
<accession>A0AAW8JL84</accession>
<dbReference type="RefSeq" id="WP_004869981.1">
    <property type="nucleotide sequence ID" value="NZ_BBLI01000031.1"/>
</dbReference>
<sequence>MGPTYMVAGIKNDGNNALKGQGTAKEMNFYKNGDLLYKNYQSIFNDHRSERSNIQSDEHKELEI</sequence>
<name>A0AAW8JL84_9GAMM</name>
<organism evidence="1 2">
    <name type="scientific">Acinetobacter gerneri</name>
    <dbReference type="NCBI Taxonomy" id="202952"/>
    <lineage>
        <taxon>Bacteria</taxon>
        <taxon>Pseudomonadati</taxon>
        <taxon>Pseudomonadota</taxon>
        <taxon>Gammaproteobacteria</taxon>
        <taxon>Moraxellales</taxon>
        <taxon>Moraxellaceae</taxon>
        <taxon>Acinetobacter</taxon>
    </lineage>
</organism>
<reference evidence="1" key="1">
    <citation type="submission" date="2023-08" db="EMBL/GenBank/DDBJ databases">
        <title>Emergence of clinically-relevant ST2 carbapenem-resistant Acinetobacter baumannii strains in hospital sewages in Zhejiang, East of China.</title>
        <authorList>
            <person name="Kaichao C."/>
            <person name="Zhang R."/>
        </authorList>
    </citation>
    <scope>NUCLEOTIDE SEQUENCE</scope>
    <source>
        <strain evidence="1">M-SY-60</strain>
    </source>
</reference>
<dbReference type="Proteomes" id="UP001243195">
    <property type="component" value="Unassembled WGS sequence"/>
</dbReference>
<evidence type="ECO:0000313" key="1">
    <source>
        <dbReference type="EMBL" id="MDQ9072609.1"/>
    </source>
</evidence>
<gene>
    <name evidence="1" type="ORF">RFH51_14195</name>
</gene>
<comment type="caution">
    <text evidence="1">The sequence shown here is derived from an EMBL/GenBank/DDBJ whole genome shotgun (WGS) entry which is preliminary data.</text>
</comment>
<protein>
    <submittedName>
        <fullName evidence="1">Uncharacterized protein</fullName>
    </submittedName>
</protein>